<organism evidence="2 3">
    <name type="scientific">Sneathiella chungangensis</name>
    <dbReference type="NCBI Taxonomy" id="1418234"/>
    <lineage>
        <taxon>Bacteria</taxon>
        <taxon>Pseudomonadati</taxon>
        <taxon>Pseudomonadota</taxon>
        <taxon>Alphaproteobacteria</taxon>
        <taxon>Sneathiellales</taxon>
        <taxon>Sneathiellaceae</taxon>
        <taxon>Sneathiella</taxon>
    </lineage>
</organism>
<reference evidence="2 3" key="1">
    <citation type="journal article" date="2014" name="Int. J. Syst. Evol. Microbiol.">
        <title>Sneathiella chungangensis sp. nov., isolated from a marine sand, and emended description of the genus Sneathiella.</title>
        <authorList>
            <person name="Siamphan C."/>
            <person name="Kim H."/>
            <person name="Lee J.S."/>
            <person name="Kim W."/>
        </authorList>
    </citation>
    <scope>NUCLEOTIDE SEQUENCE [LARGE SCALE GENOMIC DNA]</scope>
    <source>
        <strain evidence="2 3">KCTC 32476</strain>
    </source>
</reference>
<evidence type="ECO:0000313" key="3">
    <source>
        <dbReference type="Proteomes" id="UP000445696"/>
    </source>
</evidence>
<feature type="transmembrane region" description="Helical" evidence="1">
    <location>
        <begin position="30"/>
        <end position="52"/>
    </location>
</feature>
<name>A0A845MFN5_9PROT</name>
<accession>A0A845MFN5</accession>
<evidence type="ECO:0000313" key="2">
    <source>
        <dbReference type="EMBL" id="MZR22250.1"/>
    </source>
</evidence>
<dbReference type="EMBL" id="WTVA01000003">
    <property type="protein sequence ID" value="MZR22250.1"/>
    <property type="molecule type" value="Genomic_DNA"/>
</dbReference>
<dbReference type="RefSeq" id="WP_161338703.1">
    <property type="nucleotide sequence ID" value="NZ_JBHSDG010000005.1"/>
</dbReference>
<comment type="caution">
    <text evidence="2">The sequence shown here is derived from an EMBL/GenBank/DDBJ whole genome shotgun (WGS) entry which is preliminary data.</text>
</comment>
<keyword evidence="1" id="KW-0472">Membrane</keyword>
<protein>
    <submittedName>
        <fullName evidence="2">Uncharacterized protein</fullName>
    </submittedName>
</protein>
<keyword evidence="3" id="KW-1185">Reference proteome</keyword>
<proteinExistence type="predicted"/>
<dbReference type="Proteomes" id="UP000445696">
    <property type="component" value="Unassembled WGS sequence"/>
</dbReference>
<gene>
    <name evidence="2" type="ORF">GQF03_07905</name>
</gene>
<evidence type="ECO:0000256" key="1">
    <source>
        <dbReference type="SAM" id="Phobius"/>
    </source>
</evidence>
<keyword evidence="1" id="KW-0812">Transmembrane</keyword>
<sequence>MEFLKEYKLYLHTIFKYTWANTWRLFSGHILASILVAVIFASSGFIYGALVTPIDQYKELENTFISGVVVALIALAFMLALALLWYFATSSFGIWRQQVSEINDLKNAIKNNLDKTPILEAFHSLADTGNALRIKRIKEDEFESWRREVVEFRNTAISMIRNYVSRTEAIEFNITDVRIDTKFDHAIDDKHNLEILRLRIQIDKLLKNIKVFEKN</sequence>
<feature type="transmembrane region" description="Helical" evidence="1">
    <location>
        <begin position="64"/>
        <end position="88"/>
    </location>
</feature>
<dbReference type="AlphaFoldDB" id="A0A845MFN5"/>
<keyword evidence="1" id="KW-1133">Transmembrane helix</keyword>